<accession>A0A7S0ZFA7</accession>
<name>A0A7S0ZFA7_9RHOD</name>
<reference evidence="2" key="1">
    <citation type="submission" date="2021-01" db="EMBL/GenBank/DDBJ databases">
        <authorList>
            <person name="Corre E."/>
            <person name="Pelletier E."/>
            <person name="Niang G."/>
            <person name="Scheremetjew M."/>
            <person name="Finn R."/>
            <person name="Kale V."/>
            <person name="Holt S."/>
            <person name="Cochrane G."/>
            <person name="Meng A."/>
            <person name="Brown T."/>
            <person name="Cohen L."/>
        </authorList>
    </citation>
    <scope>NUCLEOTIDE SEQUENCE</scope>
    <source>
        <strain evidence="2">CCMP3278</strain>
    </source>
</reference>
<feature type="compositionally biased region" description="Polar residues" evidence="1">
    <location>
        <begin position="900"/>
        <end position="916"/>
    </location>
</feature>
<sequence>MEESPERLFASTESCFFVIGSKEATALEQLAAVDFALEMVDRLILEMNRIKSSSESTQFRTRREEIKPSLSLKKLIRLMDNRLEHRMIQLRSIRLIHQIFILFASQIPYTKSNAQSVEAQVLVENPNWIYKEILKNDVVQLLVEALIQYSYDSEMAVAGLRLVGALAICDSECRNLLGDFGVLDGVAQIMDVFQKDVDMTRLALDTIHHLLSWPADKSHIDILRIQLPLPLGASYINAASSTWVCNGRLGSASEKDLEEVQSAALDGEKRKKLNEFFALNNTYGMPEELKIPSSSRIPFSTLAGIQRLQPPSNFPLFGLHFQNCARISSSGLLVRFLELIKKYTGETTSDATRQENAPGHAPRTPQDSRENIAEDVSTTWTSELGADDIDAQVDAIFNFENNKREALFDDSDLYREFVFRCVMYLSAGLYSNKICQRQVRSESGIRALLNLAAGADTSMRFAALQAIRWCLVGNSENQDIFVGLGGLKLAKQTLDDLFENPAIIRTPCVVETTGAAENGRALIHCNDSNMHVHIANILWFFYELLLKKQSNQDLAATVKLTNAVVTAMKMLPQCALVSCAGASVLRILSYNSDTRNEMLELNVIELLLNRLDLMNALVIRVTKLPSISQQLILDGCGINDLLVDHILKALLILCTSQPSAQDSLKTKYPKLLPLCSSLFTLCMKHRLSIRKLDDDSLSSLTPLYARYLDSCVRLMKLLMGDVESSVNLGRSGSDEAFDGASLLDDSSSGRQISKTCLEAEALVDDGVLECICSALNLFSEEYILVEQALLLMRVVLRKLQIDSDVYDSRITPKRKTLLWDQVSNVLSVHSKMSMIRTPCEQVLEILDAERFASVMNLLSPLDDHFSPERTKSKLSGRSGSVKNLVRKLSHSGGLTRAESKSWTRAASKSRGNSIGRQASDRLSGEGLASPRSTNRTSRRTRAMEKSDSGTVHTIKKFFGLSTIAEEE</sequence>
<dbReference type="Gene3D" id="1.25.10.10">
    <property type="entry name" value="Leucine-rich Repeat Variant"/>
    <property type="match status" value="1"/>
</dbReference>
<dbReference type="AlphaFoldDB" id="A0A7S0ZFA7"/>
<dbReference type="InterPro" id="IPR016024">
    <property type="entry name" value="ARM-type_fold"/>
</dbReference>
<proteinExistence type="predicted"/>
<evidence type="ECO:0000313" key="2">
    <source>
        <dbReference type="EMBL" id="CAD8819995.1"/>
    </source>
</evidence>
<dbReference type="InterPro" id="IPR011989">
    <property type="entry name" value="ARM-like"/>
</dbReference>
<dbReference type="EMBL" id="HBFP01006150">
    <property type="protein sequence ID" value="CAD8819995.1"/>
    <property type="molecule type" value="Transcribed_RNA"/>
</dbReference>
<gene>
    <name evidence="2" type="ORF">TOLI1172_LOCUS4384</name>
</gene>
<protein>
    <submittedName>
        <fullName evidence="2">Uncharacterized protein</fullName>
    </submittedName>
</protein>
<organism evidence="2">
    <name type="scientific">Timspurckia oligopyrenoides</name>
    <dbReference type="NCBI Taxonomy" id="708627"/>
    <lineage>
        <taxon>Eukaryota</taxon>
        <taxon>Rhodophyta</taxon>
        <taxon>Bangiophyceae</taxon>
        <taxon>Porphyridiales</taxon>
        <taxon>Porphyridiaceae</taxon>
        <taxon>Timspurckia</taxon>
    </lineage>
</organism>
<dbReference type="SUPFAM" id="SSF48371">
    <property type="entry name" value="ARM repeat"/>
    <property type="match status" value="1"/>
</dbReference>
<evidence type="ECO:0000256" key="1">
    <source>
        <dbReference type="SAM" id="MobiDB-lite"/>
    </source>
</evidence>
<feature type="region of interest" description="Disordered" evidence="1">
    <location>
        <begin position="888"/>
        <end position="950"/>
    </location>
</feature>
<feature type="region of interest" description="Disordered" evidence="1">
    <location>
        <begin position="348"/>
        <end position="370"/>
    </location>
</feature>